<keyword evidence="1" id="KW-1133">Transmembrane helix</keyword>
<keyword evidence="1" id="KW-0812">Transmembrane</keyword>
<keyword evidence="1" id="KW-0472">Membrane</keyword>
<comment type="caution">
    <text evidence="2">The sequence shown here is derived from an EMBL/GenBank/DDBJ whole genome shotgun (WGS) entry which is preliminary data.</text>
</comment>
<proteinExistence type="predicted"/>
<feature type="non-terminal residue" evidence="2">
    <location>
        <position position="42"/>
    </location>
</feature>
<accession>A0A8S4QA64</accession>
<protein>
    <submittedName>
        <fullName evidence="2">Jg10259 protein</fullName>
    </submittedName>
</protein>
<evidence type="ECO:0000256" key="1">
    <source>
        <dbReference type="SAM" id="Phobius"/>
    </source>
</evidence>
<dbReference type="Proteomes" id="UP000838756">
    <property type="component" value="Unassembled WGS sequence"/>
</dbReference>
<evidence type="ECO:0000313" key="2">
    <source>
        <dbReference type="EMBL" id="CAH2207537.1"/>
    </source>
</evidence>
<dbReference type="AlphaFoldDB" id="A0A8S4QA64"/>
<dbReference type="EMBL" id="CAKXAJ010000541">
    <property type="protein sequence ID" value="CAH2207537.1"/>
    <property type="molecule type" value="Genomic_DNA"/>
</dbReference>
<evidence type="ECO:0000313" key="3">
    <source>
        <dbReference type="Proteomes" id="UP000838756"/>
    </source>
</evidence>
<keyword evidence="3" id="KW-1185">Reference proteome</keyword>
<sequence length="42" mass="5010">MRALRFFRCRSCSMRLLVLLLMVLAFIVYCFYYSVAPAYPKP</sequence>
<name>A0A8S4QA64_9NEOP</name>
<organism evidence="2 3">
    <name type="scientific">Pararge aegeria aegeria</name>
    <dbReference type="NCBI Taxonomy" id="348720"/>
    <lineage>
        <taxon>Eukaryota</taxon>
        <taxon>Metazoa</taxon>
        <taxon>Ecdysozoa</taxon>
        <taxon>Arthropoda</taxon>
        <taxon>Hexapoda</taxon>
        <taxon>Insecta</taxon>
        <taxon>Pterygota</taxon>
        <taxon>Neoptera</taxon>
        <taxon>Endopterygota</taxon>
        <taxon>Lepidoptera</taxon>
        <taxon>Glossata</taxon>
        <taxon>Ditrysia</taxon>
        <taxon>Papilionoidea</taxon>
        <taxon>Nymphalidae</taxon>
        <taxon>Satyrinae</taxon>
        <taxon>Satyrini</taxon>
        <taxon>Parargina</taxon>
        <taxon>Pararge</taxon>
    </lineage>
</organism>
<gene>
    <name evidence="2" type="primary">jg10259</name>
    <name evidence="2" type="ORF">PAEG_LOCUS158</name>
</gene>
<reference evidence="2" key="1">
    <citation type="submission" date="2022-03" db="EMBL/GenBank/DDBJ databases">
        <authorList>
            <person name="Lindestad O."/>
        </authorList>
    </citation>
    <scope>NUCLEOTIDE SEQUENCE</scope>
</reference>
<feature type="transmembrane region" description="Helical" evidence="1">
    <location>
        <begin position="12"/>
        <end position="35"/>
    </location>
</feature>